<keyword evidence="5 6" id="KW-0472">Membrane</keyword>
<dbReference type="GO" id="GO:0015171">
    <property type="term" value="F:amino acid transmembrane transporter activity"/>
    <property type="evidence" value="ECO:0007669"/>
    <property type="project" value="TreeGrafter"/>
</dbReference>
<dbReference type="AlphaFoldDB" id="A0A2T3JBH5"/>
<keyword evidence="2" id="KW-1003">Cell membrane</keyword>
<dbReference type="OrthoDB" id="9812084at2"/>
<proteinExistence type="predicted"/>
<evidence type="ECO:0000313" key="7">
    <source>
        <dbReference type="EMBL" id="PSU46222.1"/>
    </source>
</evidence>
<evidence type="ECO:0000313" key="8">
    <source>
        <dbReference type="Proteomes" id="UP000240987"/>
    </source>
</evidence>
<dbReference type="PANTHER" id="PTHR30086:SF20">
    <property type="entry name" value="ARGININE EXPORTER PROTEIN ARGO-RELATED"/>
    <property type="match status" value="1"/>
</dbReference>
<name>A0A2T3JBH5_9GAMM</name>
<dbReference type="Pfam" id="PF01810">
    <property type="entry name" value="LysE"/>
    <property type="match status" value="1"/>
</dbReference>
<feature type="transmembrane region" description="Helical" evidence="6">
    <location>
        <begin position="38"/>
        <end position="60"/>
    </location>
</feature>
<evidence type="ECO:0000256" key="1">
    <source>
        <dbReference type="ARBA" id="ARBA00004651"/>
    </source>
</evidence>
<dbReference type="Proteomes" id="UP000240987">
    <property type="component" value="Unassembled WGS sequence"/>
</dbReference>
<comment type="subcellular location">
    <subcellularLocation>
        <location evidence="1">Cell membrane</location>
        <topology evidence="1">Multi-pass membrane protein</topology>
    </subcellularLocation>
</comment>
<dbReference type="InterPro" id="IPR001123">
    <property type="entry name" value="LeuE-type"/>
</dbReference>
<evidence type="ECO:0000256" key="4">
    <source>
        <dbReference type="ARBA" id="ARBA00022989"/>
    </source>
</evidence>
<evidence type="ECO:0000256" key="3">
    <source>
        <dbReference type="ARBA" id="ARBA00022692"/>
    </source>
</evidence>
<feature type="transmembrane region" description="Helical" evidence="6">
    <location>
        <begin position="72"/>
        <end position="95"/>
    </location>
</feature>
<protein>
    <submittedName>
        <fullName evidence="7">LysE family translocator</fullName>
    </submittedName>
</protein>
<dbReference type="GO" id="GO:0033228">
    <property type="term" value="P:cysteine export across plasma membrane"/>
    <property type="evidence" value="ECO:0007669"/>
    <property type="project" value="TreeGrafter"/>
</dbReference>
<comment type="caution">
    <text evidence="7">The sequence shown here is derived from an EMBL/GenBank/DDBJ whole genome shotgun (WGS) entry which is preliminary data.</text>
</comment>
<reference evidence="7 8" key="1">
    <citation type="submission" date="2018-01" db="EMBL/GenBank/DDBJ databases">
        <title>Whole genome sequencing of Histamine producing bacteria.</title>
        <authorList>
            <person name="Butler K."/>
        </authorList>
    </citation>
    <scope>NUCLEOTIDE SEQUENCE [LARGE SCALE GENOMIC DNA]</scope>
    <source>
        <strain evidence="7 8">JCM 12947</strain>
    </source>
</reference>
<keyword evidence="3 6" id="KW-0812">Transmembrane</keyword>
<dbReference type="GO" id="GO:0005886">
    <property type="term" value="C:plasma membrane"/>
    <property type="evidence" value="ECO:0007669"/>
    <property type="project" value="UniProtKB-SubCell"/>
</dbReference>
<organism evidence="7 8">
    <name type="scientific">Photobacterium frigidiphilum</name>
    <dbReference type="NCBI Taxonomy" id="264736"/>
    <lineage>
        <taxon>Bacteria</taxon>
        <taxon>Pseudomonadati</taxon>
        <taxon>Pseudomonadota</taxon>
        <taxon>Gammaproteobacteria</taxon>
        <taxon>Vibrionales</taxon>
        <taxon>Vibrionaceae</taxon>
        <taxon>Photobacterium</taxon>
    </lineage>
</organism>
<feature type="transmembrane region" description="Helical" evidence="6">
    <location>
        <begin position="180"/>
        <end position="199"/>
    </location>
</feature>
<dbReference type="PANTHER" id="PTHR30086">
    <property type="entry name" value="ARGININE EXPORTER PROTEIN ARGO"/>
    <property type="match status" value="1"/>
</dbReference>
<dbReference type="EMBL" id="PYMJ01000023">
    <property type="protein sequence ID" value="PSU46222.1"/>
    <property type="molecule type" value="Genomic_DNA"/>
</dbReference>
<keyword evidence="8" id="KW-1185">Reference proteome</keyword>
<evidence type="ECO:0000256" key="2">
    <source>
        <dbReference type="ARBA" id="ARBA00022475"/>
    </source>
</evidence>
<dbReference type="RefSeq" id="WP_107244205.1">
    <property type="nucleotide sequence ID" value="NZ_PYMJ01000023.1"/>
</dbReference>
<sequence length="201" mass="21605">MQSVLLSMSVFAFVGAVSPGPVNIIAASAGAQFGYKKAVFHVLGATFAYTFIVFLCGLGLEQALKMLPEMTGWLTAFGSVFLLYMAFKIATSVGIENSEHLKSAAHPTFFEGVLSQGLNPKAWLVAMSGVSLFVLKHSPTMLYLVIFCAISFVVCFLGVSAWAAAGNYIGRYLSTTKRQVTFNIAMGLLLGGTVVHMFWGY</sequence>
<evidence type="ECO:0000256" key="6">
    <source>
        <dbReference type="SAM" id="Phobius"/>
    </source>
</evidence>
<accession>A0A2T3JBH5</accession>
<keyword evidence="4 6" id="KW-1133">Transmembrane helix</keyword>
<feature type="transmembrane region" description="Helical" evidence="6">
    <location>
        <begin position="141"/>
        <end position="168"/>
    </location>
</feature>
<gene>
    <name evidence="7" type="ORF">C9J12_19315</name>
</gene>
<evidence type="ECO:0000256" key="5">
    <source>
        <dbReference type="ARBA" id="ARBA00023136"/>
    </source>
</evidence>